<dbReference type="Gene3D" id="3.30.1330.60">
    <property type="entry name" value="OmpA-like domain"/>
    <property type="match status" value="1"/>
</dbReference>
<evidence type="ECO:0000313" key="7">
    <source>
        <dbReference type="EMBL" id="VWC36177.1"/>
    </source>
</evidence>
<proteinExistence type="predicted"/>
<dbReference type="Proteomes" id="UP000494170">
    <property type="component" value="Unassembled WGS sequence"/>
</dbReference>
<evidence type="ECO:0000256" key="5">
    <source>
        <dbReference type="SAM" id="SignalP"/>
    </source>
</evidence>
<dbReference type="InterPro" id="IPR006665">
    <property type="entry name" value="OmpA-like"/>
</dbReference>
<dbReference type="AlphaFoldDB" id="A0A6P2S151"/>
<protein>
    <submittedName>
        <fullName evidence="7">Membrane protein</fullName>
    </submittedName>
</protein>
<dbReference type="CDD" id="cd07185">
    <property type="entry name" value="OmpA_C-like"/>
    <property type="match status" value="1"/>
</dbReference>
<feature type="domain" description="OmpA-like" evidence="6">
    <location>
        <begin position="115"/>
        <end position="230"/>
    </location>
</feature>
<dbReference type="GO" id="GO:0009279">
    <property type="term" value="C:cell outer membrane"/>
    <property type="evidence" value="ECO:0007669"/>
    <property type="project" value="UniProtKB-SubCell"/>
</dbReference>
<evidence type="ECO:0000256" key="2">
    <source>
        <dbReference type="ARBA" id="ARBA00023136"/>
    </source>
</evidence>
<name>A0A6P2S151_BURL3</name>
<keyword evidence="3" id="KW-0998">Cell outer membrane</keyword>
<dbReference type="InterPro" id="IPR036737">
    <property type="entry name" value="OmpA-like_sf"/>
</dbReference>
<comment type="subcellular location">
    <subcellularLocation>
        <location evidence="1">Cell outer membrane</location>
    </subcellularLocation>
</comment>
<accession>A0A6P2S151</accession>
<dbReference type="InterPro" id="IPR006664">
    <property type="entry name" value="OMP_bac"/>
</dbReference>
<organism evidence="7 8">
    <name type="scientific">Burkholderia lata (strain ATCC 17760 / DSM 23089 / LMG 22485 / NCIMB 9086 / R18194 / 383)</name>
    <dbReference type="NCBI Taxonomy" id="482957"/>
    <lineage>
        <taxon>Bacteria</taxon>
        <taxon>Pseudomonadati</taxon>
        <taxon>Pseudomonadota</taxon>
        <taxon>Betaproteobacteria</taxon>
        <taxon>Burkholderiales</taxon>
        <taxon>Burkholderiaceae</taxon>
        <taxon>Burkholderia</taxon>
        <taxon>Burkholderia cepacia complex</taxon>
    </lineage>
</organism>
<dbReference type="EMBL" id="CABVPY010000070">
    <property type="protein sequence ID" value="VWC36177.1"/>
    <property type="molecule type" value="Genomic_DNA"/>
</dbReference>
<dbReference type="PANTHER" id="PTHR30329">
    <property type="entry name" value="STATOR ELEMENT OF FLAGELLAR MOTOR COMPLEX"/>
    <property type="match status" value="1"/>
</dbReference>
<dbReference type="PANTHER" id="PTHR30329:SF21">
    <property type="entry name" value="LIPOPROTEIN YIAD-RELATED"/>
    <property type="match status" value="1"/>
</dbReference>
<dbReference type="PROSITE" id="PS51123">
    <property type="entry name" value="OMPA_2"/>
    <property type="match status" value="1"/>
</dbReference>
<evidence type="ECO:0000256" key="4">
    <source>
        <dbReference type="PROSITE-ProRule" id="PRU00473"/>
    </source>
</evidence>
<reference evidence="7 8" key="1">
    <citation type="submission" date="2019-09" db="EMBL/GenBank/DDBJ databases">
        <authorList>
            <person name="Depoorter E."/>
        </authorList>
    </citation>
    <scope>NUCLEOTIDE SEQUENCE [LARGE SCALE GENOMIC DNA]</scope>
    <source>
        <strain evidence="7">LMG 6863</strain>
    </source>
</reference>
<dbReference type="PROSITE" id="PS51257">
    <property type="entry name" value="PROKAR_LIPOPROTEIN"/>
    <property type="match status" value="1"/>
</dbReference>
<feature type="signal peptide" evidence="5">
    <location>
        <begin position="1"/>
        <end position="22"/>
    </location>
</feature>
<dbReference type="Pfam" id="PF00691">
    <property type="entry name" value="OmpA"/>
    <property type="match status" value="1"/>
</dbReference>
<evidence type="ECO:0000259" key="6">
    <source>
        <dbReference type="PROSITE" id="PS51123"/>
    </source>
</evidence>
<dbReference type="PRINTS" id="PR01023">
    <property type="entry name" value="NAFLGMOTY"/>
</dbReference>
<evidence type="ECO:0000256" key="1">
    <source>
        <dbReference type="ARBA" id="ARBA00004442"/>
    </source>
</evidence>
<dbReference type="PRINTS" id="PR01021">
    <property type="entry name" value="OMPADOMAIN"/>
</dbReference>
<feature type="chain" id="PRO_5026774066" evidence="5">
    <location>
        <begin position="23"/>
        <end position="230"/>
    </location>
</feature>
<evidence type="ECO:0000256" key="3">
    <source>
        <dbReference type="ARBA" id="ARBA00023237"/>
    </source>
</evidence>
<gene>
    <name evidence="7" type="ORF">BLA6863_06709</name>
</gene>
<keyword evidence="5" id="KW-0732">Signal</keyword>
<evidence type="ECO:0000313" key="8">
    <source>
        <dbReference type="Proteomes" id="UP000494170"/>
    </source>
</evidence>
<keyword evidence="2 4" id="KW-0472">Membrane</keyword>
<dbReference type="SUPFAM" id="SSF103088">
    <property type="entry name" value="OmpA-like"/>
    <property type="match status" value="1"/>
</dbReference>
<dbReference type="RefSeq" id="WP_174946520.1">
    <property type="nucleotide sequence ID" value="NZ_CABVPY010000070.1"/>
</dbReference>
<sequence length="230" mass="23811">MKNLNLAIVLTTLSLAACSSSSGPTFNASELQPRDGVRTFQVDCGGILSSQATCMKVATRMCHDESVSVVDSMKSLRDGAEPSTLVFQCGVPQAMKAAPVAAAPVAAAPVVVTPPPAEHVNLSGDAYFATGKATLKPAARVSLDKLLSDLGGKRVSRVSVTGYTDSVGSVGSNLVLSQRRADAVANYLRDHGLQADAITAAGRGMADPVASNTTVEGRANNRRVEISLQR</sequence>
<dbReference type="InterPro" id="IPR050330">
    <property type="entry name" value="Bact_OuterMem_StrucFunc"/>
</dbReference>